<accession>A0A8S5LUP9</accession>
<sequence>MKGIDREQDAYNEGRSAAIRGEALNQYQPSYKRRPELWTRFQLGYLDAVRDMRRAKLREPKKNVR</sequence>
<evidence type="ECO:0000313" key="1">
    <source>
        <dbReference type="EMBL" id="DAD73724.1"/>
    </source>
</evidence>
<reference evidence="1" key="1">
    <citation type="journal article" date="2021" name="Proc. Natl. Acad. Sci. U.S.A.">
        <title>A Catalog of Tens of Thousands of Viruses from Human Metagenomes Reveals Hidden Associations with Chronic Diseases.</title>
        <authorList>
            <person name="Tisza M.J."/>
            <person name="Buck C.B."/>
        </authorList>
    </citation>
    <scope>NUCLEOTIDE SEQUENCE</scope>
    <source>
        <strain evidence="1">Ctrub15</strain>
    </source>
</reference>
<name>A0A8S5LUP9_9CAUD</name>
<organism evidence="1">
    <name type="scientific">Podoviridae sp. ctrub15</name>
    <dbReference type="NCBI Taxonomy" id="2826581"/>
    <lineage>
        <taxon>Viruses</taxon>
        <taxon>Duplodnaviria</taxon>
        <taxon>Heunggongvirae</taxon>
        <taxon>Uroviricota</taxon>
        <taxon>Caudoviricetes</taxon>
    </lineage>
</organism>
<proteinExistence type="predicted"/>
<dbReference type="EMBL" id="BK014743">
    <property type="protein sequence ID" value="DAD73724.1"/>
    <property type="molecule type" value="Genomic_DNA"/>
</dbReference>
<protein>
    <submittedName>
        <fullName evidence="1">Uncharacterized protein</fullName>
    </submittedName>
</protein>